<accession>A0A7D9JP12</accession>
<organism evidence="1 2">
    <name type="scientific">Paramuricea clavata</name>
    <name type="common">Red gorgonian</name>
    <name type="synonym">Violescent sea-whip</name>
    <dbReference type="NCBI Taxonomy" id="317549"/>
    <lineage>
        <taxon>Eukaryota</taxon>
        <taxon>Metazoa</taxon>
        <taxon>Cnidaria</taxon>
        <taxon>Anthozoa</taxon>
        <taxon>Octocorallia</taxon>
        <taxon>Malacalcyonacea</taxon>
        <taxon>Plexauridae</taxon>
        <taxon>Paramuricea</taxon>
    </lineage>
</organism>
<sequence>EDHEKYKKDFKQAKLSEQDLRRDYIASQLPCDFDRENTKSPCYFKPCQKDDNDLKCLRYLLDYCGAFQDRGCVIQLPHLLNKLDESDYKVLQRMETDFG</sequence>
<protein>
    <submittedName>
        <fullName evidence="1">Uncharacterized protein</fullName>
    </submittedName>
</protein>
<keyword evidence="2" id="KW-1185">Reference proteome</keyword>
<dbReference type="Proteomes" id="UP001152795">
    <property type="component" value="Unassembled WGS sequence"/>
</dbReference>
<reference evidence="1" key="1">
    <citation type="submission" date="2020-04" db="EMBL/GenBank/DDBJ databases">
        <authorList>
            <person name="Alioto T."/>
            <person name="Alioto T."/>
            <person name="Gomez Garrido J."/>
        </authorList>
    </citation>
    <scope>NUCLEOTIDE SEQUENCE</scope>
    <source>
        <strain evidence="1">A484AB</strain>
    </source>
</reference>
<dbReference type="EMBL" id="CACRXK020018521">
    <property type="protein sequence ID" value="CAB4032589.1"/>
    <property type="molecule type" value="Genomic_DNA"/>
</dbReference>
<gene>
    <name evidence="1" type="ORF">PACLA_8A064928</name>
</gene>
<dbReference type="AlphaFoldDB" id="A0A7D9JP12"/>
<dbReference type="OrthoDB" id="10594569at2759"/>
<comment type="caution">
    <text evidence="1">The sequence shown here is derived from an EMBL/GenBank/DDBJ whole genome shotgun (WGS) entry which is preliminary data.</text>
</comment>
<evidence type="ECO:0000313" key="1">
    <source>
        <dbReference type="EMBL" id="CAB4032589.1"/>
    </source>
</evidence>
<evidence type="ECO:0000313" key="2">
    <source>
        <dbReference type="Proteomes" id="UP001152795"/>
    </source>
</evidence>
<proteinExistence type="predicted"/>
<feature type="non-terminal residue" evidence="1">
    <location>
        <position position="1"/>
    </location>
</feature>
<name>A0A7D9JP12_PARCT</name>